<evidence type="ECO:0000313" key="3">
    <source>
        <dbReference type="Proteomes" id="UP000683139"/>
    </source>
</evidence>
<dbReference type="AlphaFoldDB" id="A0A919YNQ8"/>
<feature type="region of interest" description="Disordered" evidence="1">
    <location>
        <begin position="39"/>
        <end position="70"/>
    </location>
</feature>
<sequence length="70" mass="7338">MELACSRAQLVVFRCLVYQSSGIADHRIRRILYVVSNDNACGDGGNGDDGDGGDGDGSRNDDGDVCDGDV</sequence>
<evidence type="ECO:0000313" key="2">
    <source>
        <dbReference type="EMBL" id="GIP16542.1"/>
    </source>
</evidence>
<name>A0A919YNQ8_9BACL</name>
<evidence type="ECO:0000256" key="1">
    <source>
        <dbReference type="SAM" id="MobiDB-lite"/>
    </source>
</evidence>
<dbReference type="EMBL" id="BOSE01000003">
    <property type="protein sequence ID" value="GIP16542.1"/>
    <property type="molecule type" value="Genomic_DNA"/>
</dbReference>
<proteinExistence type="predicted"/>
<accession>A0A919YNQ8</accession>
<keyword evidence="3" id="KW-1185">Reference proteome</keyword>
<comment type="caution">
    <text evidence="2">The sequence shown here is derived from an EMBL/GenBank/DDBJ whole genome shotgun (WGS) entry which is preliminary data.</text>
</comment>
<organism evidence="2 3">
    <name type="scientific">Paenibacillus montaniterrae</name>
    <dbReference type="NCBI Taxonomy" id="429341"/>
    <lineage>
        <taxon>Bacteria</taxon>
        <taxon>Bacillati</taxon>
        <taxon>Bacillota</taxon>
        <taxon>Bacilli</taxon>
        <taxon>Bacillales</taxon>
        <taxon>Paenibacillaceae</taxon>
        <taxon>Paenibacillus</taxon>
    </lineage>
</organism>
<protein>
    <submittedName>
        <fullName evidence="2">Uncharacterized protein</fullName>
    </submittedName>
</protein>
<reference evidence="2" key="1">
    <citation type="submission" date="2021-03" db="EMBL/GenBank/DDBJ databases">
        <title>Antimicrobial resistance genes in bacteria isolated from Japanese honey, and their potential for conferring macrolide and lincosamide resistance in the American foulbrood pathogen Paenibacillus larvae.</title>
        <authorList>
            <person name="Okamoto M."/>
            <person name="Kumagai M."/>
            <person name="Kanamori H."/>
            <person name="Takamatsu D."/>
        </authorList>
    </citation>
    <scope>NUCLEOTIDE SEQUENCE</scope>
    <source>
        <strain evidence="2">J40TS1</strain>
    </source>
</reference>
<gene>
    <name evidence="2" type="ORF">J40TS1_21840</name>
</gene>
<dbReference type="Proteomes" id="UP000683139">
    <property type="component" value="Unassembled WGS sequence"/>
</dbReference>